<dbReference type="HAMAP" id="MF_00208">
    <property type="entry name" value="MurE"/>
    <property type="match status" value="1"/>
</dbReference>
<keyword evidence="5 7" id="KW-0131">Cell cycle</keyword>
<feature type="binding site" evidence="7">
    <location>
        <position position="184"/>
    </location>
    <ligand>
        <name>UDP-N-acetyl-alpha-D-muramoyl-L-alanyl-D-glutamate</name>
        <dbReference type="ChEBI" id="CHEBI:83900"/>
    </ligand>
</feature>
<dbReference type="EC" id="6.3.2.13" evidence="7"/>
<dbReference type="PANTHER" id="PTHR23135:SF4">
    <property type="entry name" value="UDP-N-ACETYLMURAMOYL-L-ALANYL-D-GLUTAMATE--2,6-DIAMINOPIMELATE LIGASE MURE HOMOLOG, CHLOROPLASTIC"/>
    <property type="match status" value="1"/>
</dbReference>
<evidence type="ECO:0000256" key="3">
    <source>
        <dbReference type="ARBA" id="ARBA00022960"/>
    </source>
</evidence>
<evidence type="ECO:0000256" key="2">
    <source>
        <dbReference type="ARBA" id="ARBA00022618"/>
    </source>
</evidence>
<keyword evidence="7" id="KW-0963">Cytoplasm</keyword>
<dbReference type="InterPro" id="IPR004101">
    <property type="entry name" value="Mur_ligase_C"/>
</dbReference>
<dbReference type="GO" id="GO:0071555">
    <property type="term" value="P:cell wall organization"/>
    <property type="evidence" value="ECO:0007669"/>
    <property type="project" value="UniProtKB-KW"/>
</dbReference>
<reference evidence="12 13" key="1">
    <citation type="submission" date="2019-06" db="EMBL/GenBank/DDBJ databases">
        <title>Genome sequence of Rhodobacteraceae bacterium D4M1.</title>
        <authorList>
            <person name="Cao J."/>
        </authorList>
    </citation>
    <scope>NUCLEOTIDE SEQUENCE [LARGE SCALE GENOMIC DNA]</scope>
    <source>
        <strain evidence="12 13">D4M1</strain>
    </source>
</reference>
<evidence type="ECO:0000256" key="4">
    <source>
        <dbReference type="ARBA" id="ARBA00022984"/>
    </source>
</evidence>
<organism evidence="12 13">
    <name type="scientific">Paroceanicella profunda</name>
    <dbReference type="NCBI Taxonomy" id="2579971"/>
    <lineage>
        <taxon>Bacteria</taxon>
        <taxon>Pseudomonadati</taxon>
        <taxon>Pseudomonadota</taxon>
        <taxon>Alphaproteobacteria</taxon>
        <taxon>Rhodobacterales</taxon>
        <taxon>Paracoccaceae</taxon>
        <taxon>Paroceanicella</taxon>
    </lineage>
</organism>
<feature type="binding site" evidence="7">
    <location>
        <position position="35"/>
    </location>
    <ligand>
        <name>UDP-N-acetyl-alpha-D-muramoyl-L-alanyl-D-glutamate</name>
        <dbReference type="ChEBI" id="CHEBI:83900"/>
    </ligand>
</feature>
<evidence type="ECO:0000259" key="10">
    <source>
        <dbReference type="Pfam" id="PF02875"/>
    </source>
</evidence>
<feature type="binding site" evidence="7">
    <location>
        <position position="192"/>
    </location>
    <ligand>
        <name>UDP-N-acetyl-alpha-D-muramoyl-L-alanyl-D-glutamate</name>
        <dbReference type="ChEBI" id="CHEBI:83900"/>
    </ligand>
</feature>
<dbReference type="AlphaFoldDB" id="A0A5B8FTV7"/>
<dbReference type="InterPro" id="IPR005761">
    <property type="entry name" value="UDP-N-AcMur-Glu-dNH2Pim_ligase"/>
</dbReference>
<keyword evidence="4 7" id="KW-0573">Peptidoglycan synthesis</keyword>
<name>A0A5B8FTV7_9RHOB</name>
<dbReference type="EMBL" id="CP040818">
    <property type="protein sequence ID" value="QDL90510.1"/>
    <property type="molecule type" value="Genomic_DNA"/>
</dbReference>
<feature type="binding site" evidence="7">
    <location>
        <position position="190"/>
    </location>
    <ligand>
        <name>UDP-N-acetyl-alpha-D-muramoyl-L-alanyl-D-glutamate</name>
        <dbReference type="ChEBI" id="CHEBI:83900"/>
    </ligand>
</feature>
<feature type="binding site" evidence="7">
    <location>
        <position position="461"/>
    </location>
    <ligand>
        <name>meso-2,6-diaminopimelate</name>
        <dbReference type="ChEBI" id="CHEBI:57791"/>
    </ligand>
</feature>
<dbReference type="NCBIfam" id="TIGR01085">
    <property type="entry name" value="murE"/>
    <property type="match status" value="1"/>
</dbReference>
<dbReference type="InterPro" id="IPR013221">
    <property type="entry name" value="Mur_ligase_cen"/>
</dbReference>
<evidence type="ECO:0000259" key="9">
    <source>
        <dbReference type="Pfam" id="PF01225"/>
    </source>
</evidence>
<comment type="PTM">
    <text evidence="7">Carboxylation is probably crucial for Mg(2+) binding and, consequently, for the gamma-phosphate positioning of ATP.</text>
</comment>
<evidence type="ECO:0000256" key="7">
    <source>
        <dbReference type="HAMAP-Rule" id="MF_00208"/>
    </source>
</evidence>
<evidence type="ECO:0000256" key="5">
    <source>
        <dbReference type="ARBA" id="ARBA00023306"/>
    </source>
</evidence>
<comment type="subcellular location">
    <subcellularLocation>
        <location evidence="7 8">Cytoplasm</location>
    </subcellularLocation>
</comment>
<accession>A0A5B8FTV7</accession>
<feature type="domain" description="Mur ligase N-terminal catalytic" evidence="9">
    <location>
        <begin position="28"/>
        <end position="101"/>
    </location>
</feature>
<comment type="catalytic activity">
    <reaction evidence="7">
        <text>UDP-N-acetyl-alpha-D-muramoyl-L-alanyl-D-glutamate + meso-2,6-diaminopimelate + ATP = UDP-N-acetyl-alpha-D-muramoyl-L-alanyl-gamma-D-glutamyl-meso-2,6-diaminopimelate + ADP + phosphate + H(+)</text>
        <dbReference type="Rhea" id="RHEA:23676"/>
        <dbReference type="ChEBI" id="CHEBI:15378"/>
        <dbReference type="ChEBI" id="CHEBI:30616"/>
        <dbReference type="ChEBI" id="CHEBI:43474"/>
        <dbReference type="ChEBI" id="CHEBI:57791"/>
        <dbReference type="ChEBI" id="CHEBI:83900"/>
        <dbReference type="ChEBI" id="CHEBI:83905"/>
        <dbReference type="ChEBI" id="CHEBI:456216"/>
        <dbReference type="EC" id="6.3.2.13"/>
    </reaction>
</comment>
<feature type="modified residue" description="N6-carboxylysine" evidence="7">
    <location>
        <position position="224"/>
    </location>
</feature>
<keyword evidence="2 7" id="KW-0132">Cell division</keyword>
<dbReference type="Gene3D" id="3.90.190.20">
    <property type="entry name" value="Mur ligase, C-terminal domain"/>
    <property type="match status" value="1"/>
</dbReference>
<gene>
    <name evidence="7" type="primary">murE</name>
    <name evidence="12" type="ORF">FDP22_01090</name>
</gene>
<evidence type="ECO:0000313" key="12">
    <source>
        <dbReference type="EMBL" id="QDL90510.1"/>
    </source>
</evidence>
<keyword evidence="7" id="KW-0067">ATP-binding</keyword>
<dbReference type="Pfam" id="PF01225">
    <property type="entry name" value="Mur_ligase"/>
    <property type="match status" value="1"/>
</dbReference>
<dbReference type="GO" id="GO:0005737">
    <property type="term" value="C:cytoplasm"/>
    <property type="evidence" value="ECO:0007669"/>
    <property type="project" value="UniProtKB-SubCell"/>
</dbReference>
<dbReference type="InterPro" id="IPR036615">
    <property type="entry name" value="Mur_ligase_C_dom_sf"/>
</dbReference>
<keyword evidence="7 12" id="KW-0436">Ligase</keyword>
<feature type="binding site" evidence="7">
    <location>
        <begin position="116"/>
        <end position="122"/>
    </location>
    <ligand>
        <name>ATP</name>
        <dbReference type="ChEBI" id="CHEBI:30616"/>
    </ligand>
</feature>
<dbReference type="Pfam" id="PF08245">
    <property type="entry name" value="Mur_ligase_M"/>
    <property type="match status" value="1"/>
</dbReference>
<feature type="binding site" evidence="7">
    <location>
        <begin position="157"/>
        <end position="158"/>
    </location>
    <ligand>
        <name>UDP-N-acetyl-alpha-D-muramoyl-L-alanyl-D-glutamate</name>
        <dbReference type="ChEBI" id="CHEBI:83900"/>
    </ligand>
</feature>
<dbReference type="SUPFAM" id="SSF53244">
    <property type="entry name" value="MurD-like peptide ligases, peptide-binding domain"/>
    <property type="match status" value="1"/>
</dbReference>
<dbReference type="GO" id="GO:0051301">
    <property type="term" value="P:cell division"/>
    <property type="evidence" value="ECO:0007669"/>
    <property type="project" value="UniProtKB-KW"/>
</dbReference>
<dbReference type="GO" id="GO:0000287">
    <property type="term" value="F:magnesium ion binding"/>
    <property type="evidence" value="ECO:0007669"/>
    <property type="project" value="UniProtKB-UniRule"/>
</dbReference>
<feature type="binding site" evidence="7">
    <location>
        <begin position="413"/>
        <end position="416"/>
    </location>
    <ligand>
        <name>meso-2,6-diaminopimelate</name>
        <dbReference type="ChEBI" id="CHEBI:57791"/>
    </ligand>
</feature>
<dbReference type="Proteomes" id="UP000305888">
    <property type="component" value="Chromosome"/>
</dbReference>
<feature type="short sequence motif" description="Meso-diaminopimelate recognition motif" evidence="7">
    <location>
        <begin position="413"/>
        <end position="416"/>
    </location>
</feature>
<comment type="similarity">
    <text evidence="1 7">Belongs to the MurCDEF family. MurE subfamily.</text>
</comment>
<dbReference type="GO" id="GO:0005524">
    <property type="term" value="F:ATP binding"/>
    <property type="evidence" value="ECO:0007669"/>
    <property type="project" value="UniProtKB-UniRule"/>
</dbReference>
<comment type="cofactor">
    <cofactor evidence="7">
        <name>Mg(2+)</name>
        <dbReference type="ChEBI" id="CHEBI:18420"/>
    </cofactor>
</comment>
<evidence type="ECO:0000259" key="11">
    <source>
        <dbReference type="Pfam" id="PF08245"/>
    </source>
</evidence>
<proteinExistence type="inferred from homology"/>
<dbReference type="PANTHER" id="PTHR23135">
    <property type="entry name" value="MUR LIGASE FAMILY MEMBER"/>
    <property type="match status" value="1"/>
</dbReference>
<feature type="domain" description="Mur ligase central" evidence="11">
    <location>
        <begin position="114"/>
        <end position="317"/>
    </location>
</feature>
<dbReference type="SUPFAM" id="SSF53623">
    <property type="entry name" value="MurD-like peptide ligases, catalytic domain"/>
    <property type="match status" value="1"/>
</dbReference>
<protein>
    <recommendedName>
        <fullName evidence="7">UDP-N-acetylmuramoyl-L-alanyl-D-glutamate--2,6-diaminopimelate ligase</fullName>
        <ecNumber evidence="7">6.3.2.13</ecNumber>
    </recommendedName>
    <alternativeName>
        <fullName evidence="7">Meso-A2pm-adding enzyme</fullName>
    </alternativeName>
    <alternativeName>
        <fullName evidence="7">Meso-diaminopimelate-adding enzyme</fullName>
    </alternativeName>
    <alternativeName>
        <fullName evidence="7">UDP-MurNAc-L-Ala-D-Glu:meso-diaminopimelate ligase</fullName>
    </alternativeName>
    <alternativeName>
        <fullName evidence="7">UDP-MurNAc-tripeptide synthetase</fullName>
    </alternativeName>
    <alternativeName>
        <fullName evidence="7">UDP-N-acetylmuramyl-tripeptide synthetase</fullName>
    </alternativeName>
</protein>
<feature type="binding site" evidence="7">
    <location>
        <position position="465"/>
    </location>
    <ligand>
        <name>meso-2,6-diaminopimelate</name>
        <dbReference type="ChEBI" id="CHEBI:57791"/>
    </ligand>
</feature>
<dbReference type="Gene3D" id="3.40.1190.10">
    <property type="entry name" value="Mur-like, catalytic domain"/>
    <property type="match status" value="1"/>
</dbReference>
<dbReference type="OrthoDB" id="9800958at2"/>
<evidence type="ECO:0000313" key="13">
    <source>
        <dbReference type="Proteomes" id="UP000305888"/>
    </source>
</evidence>
<keyword evidence="6 7" id="KW-0961">Cell wall biogenesis/degradation</keyword>
<dbReference type="Gene3D" id="3.40.1390.10">
    <property type="entry name" value="MurE/MurF, N-terminal domain"/>
    <property type="match status" value="1"/>
</dbReference>
<comment type="function">
    <text evidence="7">Catalyzes the addition of meso-diaminopimelic acid to the nucleotide precursor UDP-N-acetylmuramoyl-L-alanyl-D-glutamate (UMAG) in the biosynthesis of bacterial cell-wall peptidoglycan.</text>
</comment>
<dbReference type="GO" id="GO:0009252">
    <property type="term" value="P:peptidoglycan biosynthetic process"/>
    <property type="evidence" value="ECO:0007669"/>
    <property type="project" value="UniProtKB-UniRule"/>
</dbReference>
<dbReference type="GO" id="GO:0008765">
    <property type="term" value="F:UDP-N-acetylmuramoylalanyl-D-glutamate-2,6-diaminopimelate ligase activity"/>
    <property type="evidence" value="ECO:0007669"/>
    <property type="project" value="UniProtKB-UniRule"/>
</dbReference>
<dbReference type="NCBIfam" id="NF001124">
    <property type="entry name" value="PRK00139.1-2"/>
    <property type="match status" value="1"/>
</dbReference>
<dbReference type="InterPro" id="IPR036565">
    <property type="entry name" value="Mur-like_cat_sf"/>
</dbReference>
<dbReference type="UniPathway" id="UPA00219"/>
<comment type="pathway">
    <text evidence="7 8">Cell wall biogenesis; peptidoglycan biosynthesis.</text>
</comment>
<feature type="domain" description="Mur ligase C-terminal" evidence="10">
    <location>
        <begin position="339"/>
        <end position="463"/>
    </location>
</feature>
<keyword evidence="3 7" id="KW-0133">Cell shape</keyword>
<dbReference type="GO" id="GO:0008360">
    <property type="term" value="P:regulation of cell shape"/>
    <property type="evidence" value="ECO:0007669"/>
    <property type="project" value="UniProtKB-KW"/>
</dbReference>
<evidence type="ECO:0000256" key="8">
    <source>
        <dbReference type="RuleBase" id="RU004135"/>
    </source>
</evidence>
<dbReference type="InterPro" id="IPR035911">
    <property type="entry name" value="MurE/MurF_N"/>
</dbReference>
<dbReference type="SUPFAM" id="SSF63418">
    <property type="entry name" value="MurE/MurF N-terminal domain"/>
    <property type="match status" value="1"/>
</dbReference>
<dbReference type="Pfam" id="PF02875">
    <property type="entry name" value="Mur_ligase_C"/>
    <property type="match status" value="1"/>
</dbReference>
<sequence>MEEPRSATLKELALTEGSRISGEAGTRVTGLSVDSRQVRPGHLFAALPGARVHGAEFIPYALRMEAGAVLTDGAGAAMAGRLNVPVIIHPDPRLALARASAAWFGAQPKVMTAVTGTNGKTSVASFTRQIWQHMGLRAVNFGTAGVEGAVQAPLSHTTPEPVTLHRLIARLAGEGVTHAAMEASSHGLEQRRLDGVRLTAAAFTNLTRDHLDYHPSVEAYTAAKLGLFDRVLPVGATAVLNLDDAAASLFRLVAIGRGQRVIGVGCAEAAELRLIGTAFESHGQVIRFGWQGREHVARLALVGGFQAANALVAAALAIGCGAEAEAVFAALPALTGVRGRMELAGTRANGAAIYVDFAHTPDALATALAALRPHCTGRLVCVFGAGGDRDPGKRPLMGAAVAAGADLAIVTDDNPRSEDPATIRAAILAAAPGATEIGDRAEAILTGVDALGPDDLLLIAGKGHEAGQIVGGEVYPFDDGEQARAAILALDGHGVSEAPA</sequence>
<evidence type="ECO:0000256" key="1">
    <source>
        <dbReference type="ARBA" id="ARBA00005898"/>
    </source>
</evidence>
<dbReference type="KEGG" id="ppru:FDP22_01090"/>
<feature type="binding site" evidence="7">
    <location>
        <position position="389"/>
    </location>
    <ligand>
        <name>meso-2,6-diaminopimelate</name>
        <dbReference type="ChEBI" id="CHEBI:57791"/>
    </ligand>
</feature>
<keyword evidence="7" id="KW-0547">Nucleotide-binding</keyword>
<evidence type="ECO:0000256" key="6">
    <source>
        <dbReference type="ARBA" id="ARBA00023316"/>
    </source>
</evidence>
<keyword evidence="13" id="KW-1185">Reference proteome</keyword>
<dbReference type="RefSeq" id="WP_138577108.1">
    <property type="nucleotide sequence ID" value="NZ_CP040818.1"/>
</dbReference>
<dbReference type="InterPro" id="IPR000713">
    <property type="entry name" value="Mur_ligase_N"/>
</dbReference>
<comment type="caution">
    <text evidence="7">Lacks conserved residue(s) required for the propagation of feature annotation.</text>
</comment>
<keyword evidence="7" id="KW-0460">Magnesium</keyword>